<dbReference type="AlphaFoldDB" id="A0AAV9IFD9"/>
<keyword evidence="2 4" id="KW-0371">Homeobox</keyword>
<organism evidence="6 7">
    <name type="scientific">Galdieria yellowstonensis</name>
    <dbReference type="NCBI Taxonomy" id="3028027"/>
    <lineage>
        <taxon>Eukaryota</taxon>
        <taxon>Rhodophyta</taxon>
        <taxon>Bangiophyceae</taxon>
        <taxon>Galdieriales</taxon>
        <taxon>Galdieriaceae</taxon>
        <taxon>Galdieria</taxon>
    </lineage>
</organism>
<accession>A0AAV9IFD9</accession>
<evidence type="ECO:0000256" key="1">
    <source>
        <dbReference type="ARBA" id="ARBA00023125"/>
    </source>
</evidence>
<keyword evidence="7" id="KW-1185">Reference proteome</keyword>
<dbReference type="InterPro" id="IPR001356">
    <property type="entry name" value="HD"/>
</dbReference>
<evidence type="ECO:0000256" key="2">
    <source>
        <dbReference type="ARBA" id="ARBA00023155"/>
    </source>
</evidence>
<dbReference type="GO" id="GO:0006355">
    <property type="term" value="P:regulation of DNA-templated transcription"/>
    <property type="evidence" value="ECO:0007669"/>
    <property type="project" value="InterPro"/>
</dbReference>
<reference evidence="6 7" key="1">
    <citation type="submission" date="2022-07" db="EMBL/GenBank/DDBJ databases">
        <title>Genome-wide signatures of adaptation to extreme environments.</title>
        <authorList>
            <person name="Cho C.H."/>
            <person name="Yoon H.S."/>
        </authorList>
    </citation>
    <scope>NUCLEOTIDE SEQUENCE [LARGE SCALE GENOMIC DNA]</scope>
    <source>
        <strain evidence="6 7">108.79 E11</strain>
    </source>
</reference>
<comment type="subcellular location">
    <subcellularLocation>
        <location evidence="4">Nucleus</location>
    </subcellularLocation>
</comment>
<comment type="caution">
    <text evidence="6">The sequence shown here is derived from an EMBL/GenBank/DDBJ whole genome shotgun (WGS) entry which is preliminary data.</text>
</comment>
<feature type="domain" description="Homeobox" evidence="5">
    <location>
        <begin position="102"/>
        <end position="165"/>
    </location>
</feature>
<dbReference type="InterPro" id="IPR050224">
    <property type="entry name" value="TALE_homeobox"/>
</dbReference>
<dbReference type="InterPro" id="IPR008422">
    <property type="entry name" value="KN_HD"/>
</dbReference>
<dbReference type="Gene3D" id="1.10.10.60">
    <property type="entry name" value="Homeodomain-like"/>
    <property type="match status" value="1"/>
</dbReference>
<dbReference type="GO" id="GO:0005634">
    <property type="term" value="C:nucleus"/>
    <property type="evidence" value="ECO:0007669"/>
    <property type="project" value="UniProtKB-SubCell"/>
</dbReference>
<keyword evidence="3 4" id="KW-0539">Nucleus</keyword>
<dbReference type="GO" id="GO:0003677">
    <property type="term" value="F:DNA binding"/>
    <property type="evidence" value="ECO:0007669"/>
    <property type="project" value="UniProtKB-UniRule"/>
</dbReference>
<name>A0AAV9IFD9_9RHOD</name>
<gene>
    <name evidence="6" type="ORF">GAYE_SCF20G4099</name>
</gene>
<evidence type="ECO:0000256" key="4">
    <source>
        <dbReference type="PROSITE-ProRule" id="PRU00108"/>
    </source>
</evidence>
<protein>
    <recommendedName>
        <fullName evidence="5">Homeobox domain-containing protein</fullName>
    </recommendedName>
</protein>
<dbReference type="InterPro" id="IPR009057">
    <property type="entry name" value="Homeodomain-like_sf"/>
</dbReference>
<feature type="DNA-binding region" description="Homeobox" evidence="4">
    <location>
        <begin position="104"/>
        <end position="166"/>
    </location>
</feature>
<evidence type="ECO:0000256" key="3">
    <source>
        <dbReference type="ARBA" id="ARBA00023242"/>
    </source>
</evidence>
<dbReference type="Proteomes" id="UP001300502">
    <property type="component" value="Unassembled WGS sequence"/>
</dbReference>
<keyword evidence="1 4" id="KW-0238">DNA-binding</keyword>
<evidence type="ECO:0000313" key="6">
    <source>
        <dbReference type="EMBL" id="KAK4526185.1"/>
    </source>
</evidence>
<dbReference type="Pfam" id="PF05920">
    <property type="entry name" value="Homeobox_KN"/>
    <property type="match status" value="1"/>
</dbReference>
<sequence>MTDNNNDDLVSFSSDSDDFQHFLETYVELLKRYEQRSLDLLQQSHQAANEFVAQVQQSPVWCRLQDIIKEQQSNFDALLESDRQKFPERLRRTLMEEWHTHGMPRTRRENLSKEKVKLLKEWFDAHAHHPYPTEDEKEQLCQKTGVPKEQIKNWFINQRKRGRMESKAKRQINGNE</sequence>
<dbReference type="PANTHER" id="PTHR11850">
    <property type="entry name" value="HOMEOBOX PROTEIN TRANSCRIPTION FACTORS"/>
    <property type="match status" value="1"/>
</dbReference>
<proteinExistence type="predicted"/>
<dbReference type="EMBL" id="JANCYU010000037">
    <property type="protein sequence ID" value="KAK4526185.1"/>
    <property type="molecule type" value="Genomic_DNA"/>
</dbReference>
<dbReference type="CDD" id="cd00086">
    <property type="entry name" value="homeodomain"/>
    <property type="match status" value="1"/>
</dbReference>
<dbReference type="SUPFAM" id="SSF46689">
    <property type="entry name" value="Homeodomain-like"/>
    <property type="match status" value="1"/>
</dbReference>
<evidence type="ECO:0000259" key="5">
    <source>
        <dbReference type="PROSITE" id="PS50071"/>
    </source>
</evidence>
<dbReference type="SMART" id="SM00389">
    <property type="entry name" value="HOX"/>
    <property type="match status" value="1"/>
</dbReference>
<dbReference type="PROSITE" id="PS50071">
    <property type="entry name" value="HOMEOBOX_2"/>
    <property type="match status" value="1"/>
</dbReference>
<evidence type="ECO:0000313" key="7">
    <source>
        <dbReference type="Proteomes" id="UP001300502"/>
    </source>
</evidence>